<proteinExistence type="inferred from homology"/>
<dbReference type="PIRSF" id="PIRSF000429">
    <property type="entry name" value="Ac-CoA_Ac_transf"/>
    <property type="match status" value="1"/>
</dbReference>
<dbReference type="InterPro" id="IPR020610">
    <property type="entry name" value="Thiolase_AS"/>
</dbReference>
<dbReference type="PROSITE" id="PS00737">
    <property type="entry name" value="THIOLASE_2"/>
    <property type="match status" value="1"/>
</dbReference>
<reference evidence="8 9" key="1">
    <citation type="submission" date="2016-11" db="EMBL/GenBank/DDBJ databases">
        <authorList>
            <person name="Jaros S."/>
            <person name="Januszkiewicz K."/>
            <person name="Wedrychowicz H."/>
        </authorList>
    </citation>
    <scope>NUCLEOTIDE SEQUENCE [LARGE SCALE GENOMIC DNA]</scope>
    <source>
        <strain evidence="8 9">ATCC 23634</strain>
    </source>
</reference>
<evidence type="ECO:0000313" key="9">
    <source>
        <dbReference type="Proteomes" id="UP000183447"/>
    </source>
</evidence>
<dbReference type="Pfam" id="PF02803">
    <property type="entry name" value="Thiolase_C"/>
    <property type="match status" value="1"/>
</dbReference>
<dbReference type="EMBL" id="FPKU01000001">
    <property type="protein sequence ID" value="SFZ81218.1"/>
    <property type="molecule type" value="Genomic_DNA"/>
</dbReference>
<gene>
    <name evidence="8" type="ORF">SAMN02983003_0378</name>
</gene>
<dbReference type="InterPro" id="IPR016039">
    <property type="entry name" value="Thiolase-like"/>
</dbReference>
<feature type="domain" description="Thiolase N-terminal" evidence="6">
    <location>
        <begin position="17"/>
        <end position="282"/>
    </location>
</feature>
<feature type="active site" description="Acyl-thioester intermediate" evidence="4">
    <location>
        <position position="100"/>
    </location>
</feature>
<dbReference type="PANTHER" id="PTHR18919">
    <property type="entry name" value="ACETYL-COA C-ACYLTRANSFERASE"/>
    <property type="match status" value="1"/>
</dbReference>
<evidence type="ECO:0000256" key="1">
    <source>
        <dbReference type="ARBA" id="ARBA00010982"/>
    </source>
</evidence>
<dbReference type="InterPro" id="IPR020613">
    <property type="entry name" value="Thiolase_CS"/>
</dbReference>
<dbReference type="Proteomes" id="UP000183447">
    <property type="component" value="Unassembled WGS sequence"/>
</dbReference>
<dbReference type="Gene3D" id="3.40.47.10">
    <property type="match status" value="2"/>
</dbReference>
<dbReference type="PANTHER" id="PTHR18919:SF107">
    <property type="entry name" value="ACETYL-COA ACETYLTRANSFERASE, CYTOSOLIC"/>
    <property type="match status" value="1"/>
</dbReference>
<dbReference type="GO" id="GO:0003988">
    <property type="term" value="F:acetyl-CoA C-acyltransferase activity"/>
    <property type="evidence" value="ECO:0007669"/>
    <property type="project" value="UniProtKB-ARBA"/>
</dbReference>
<protein>
    <submittedName>
        <fullName evidence="8">Acetyl-CoA C-acetyltransferase</fullName>
    </submittedName>
</protein>
<feature type="active site" description="Proton acceptor" evidence="4">
    <location>
        <position position="399"/>
    </location>
</feature>
<dbReference type="SUPFAM" id="SSF53901">
    <property type="entry name" value="Thiolase-like"/>
    <property type="match status" value="1"/>
</dbReference>
<dbReference type="RefSeq" id="WP_072338712.1">
    <property type="nucleotide sequence ID" value="NZ_FPKU01000001.1"/>
</dbReference>
<dbReference type="AlphaFoldDB" id="A0A1K2HTN5"/>
<feature type="domain" description="Thiolase C-terminal" evidence="7">
    <location>
        <begin position="291"/>
        <end position="411"/>
    </location>
</feature>
<dbReference type="PROSITE" id="PS00099">
    <property type="entry name" value="THIOLASE_3"/>
    <property type="match status" value="1"/>
</dbReference>
<evidence type="ECO:0000256" key="5">
    <source>
        <dbReference type="RuleBase" id="RU003557"/>
    </source>
</evidence>
<dbReference type="NCBIfam" id="TIGR01930">
    <property type="entry name" value="AcCoA-C-Actrans"/>
    <property type="match status" value="1"/>
</dbReference>
<accession>A0A1K2HTN5</accession>
<organism evidence="8 9">
    <name type="scientific">Devosia enhydra</name>
    <dbReference type="NCBI Taxonomy" id="665118"/>
    <lineage>
        <taxon>Bacteria</taxon>
        <taxon>Pseudomonadati</taxon>
        <taxon>Pseudomonadota</taxon>
        <taxon>Alphaproteobacteria</taxon>
        <taxon>Hyphomicrobiales</taxon>
        <taxon>Devosiaceae</taxon>
        <taxon>Devosia</taxon>
    </lineage>
</organism>
<evidence type="ECO:0000256" key="4">
    <source>
        <dbReference type="PIRSR" id="PIRSR000429-1"/>
    </source>
</evidence>
<dbReference type="InterPro" id="IPR002155">
    <property type="entry name" value="Thiolase"/>
</dbReference>
<evidence type="ECO:0000259" key="6">
    <source>
        <dbReference type="Pfam" id="PF00108"/>
    </source>
</evidence>
<feature type="active site" description="Proton acceptor" evidence="4">
    <location>
        <position position="369"/>
    </location>
</feature>
<dbReference type="OrthoDB" id="9764638at2"/>
<dbReference type="CDD" id="cd00751">
    <property type="entry name" value="thiolase"/>
    <property type="match status" value="1"/>
</dbReference>
<dbReference type="Pfam" id="PF00108">
    <property type="entry name" value="Thiolase_N"/>
    <property type="match status" value="1"/>
</dbReference>
<keyword evidence="2 5" id="KW-0808">Transferase</keyword>
<sequence>MANTPRGLRLSFTDAWLIDGARTPFIDYRGALSQVSPIDLGIKVAREAVRRSGIDPTRIGTTIAGSMAQASFDAYVTPRHIGLYAGVPVEAPAHLVQRICGTGLEVIAQAADAVALGRIELALAAGTESMSRNPIAAYTHRNGFTMGQVEFKDFLWEALYDPAACVNMGDTAENLAKQYGIARETVDRFAARSFDRAIKSRDEGFLAGEIVAVETETFAIEGLEPRGIKLPKGVDRVEADSHIRPSPYEVLAKLRPAFGGVQTGGNSSAIVDGAGAVIVGTEAVATENGRTPLARIVASAAVGVPPAIMGIGPAPAIRAVLEEAGLTLADIGRIEINEAFGAQILACIAELGLDETKVNVNGGAIAIGHPLGATGIRLALTLARELRRSGQRYGIASACIGGGQGIALLLENPEAR</sequence>
<dbReference type="InterPro" id="IPR020616">
    <property type="entry name" value="Thiolase_N"/>
</dbReference>
<name>A0A1K2HTN5_9HYPH</name>
<comment type="similarity">
    <text evidence="1 5">Belongs to the thiolase-like superfamily. Thiolase family.</text>
</comment>
<dbReference type="InterPro" id="IPR020617">
    <property type="entry name" value="Thiolase_C"/>
</dbReference>
<evidence type="ECO:0000256" key="2">
    <source>
        <dbReference type="ARBA" id="ARBA00022679"/>
    </source>
</evidence>
<keyword evidence="3 5" id="KW-0012">Acyltransferase</keyword>
<keyword evidence="9" id="KW-1185">Reference proteome</keyword>
<dbReference type="STRING" id="665118.SAMN02983003_0378"/>
<evidence type="ECO:0000256" key="3">
    <source>
        <dbReference type="ARBA" id="ARBA00023315"/>
    </source>
</evidence>
<evidence type="ECO:0000313" key="8">
    <source>
        <dbReference type="EMBL" id="SFZ81218.1"/>
    </source>
</evidence>
<evidence type="ECO:0000259" key="7">
    <source>
        <dbReference type="Pfam" id="PF02803"/>
    </source>
</evidence>